<gene>
    <name evidence="1" type="primary">TAM41</name>
    <name evidence="1" type="ORF">EV182_004328</name>
</gene>
<name>A0ACC1HC52_9FUNG</name>
<organism evidence="1 2">
    <name type="scientific">Spiromyces aspiralis</name>
    <dbReference type="NCBI Taxonomy" id="68401"/>
    <lineage>
        <taxon>Eukaryota</taxon>
        <taxon>Fungi</taxon>
        <taxon>Fungi incertae sedis</taxon>
        <taxon>Zoopagomycota</taxon>
        <taxon>Kickxellomycotina</taxon>
        <taxon>Kickxellomycetes</taxon>
        <taxon>Kickxellales</taxon>
        <taxon>Kickxellaceae</taxon>
        <taxon>Spiromyces</taxon>
    </lineage>
</organism>
<evidence type="ECO:0000313" key="2">
    <source>
        <dbReference type="Proteomes" id="UP001145114"/>
    </source>
</evidence>
<proteinExistence type="predicted"/>
<accession>A0ACC1HC52</accession>
<keyword evidence="2" id="KW-1185">Reference proteome</keyword>
<sequence>MSKTAVTAQKPSLIMATPNRKTQQTEDQKGQQVLSNDLESSDKHREYLKKILKDMLRQFSAPVRYAIAYGSGAYKQAGYAKDAKPMIDLILGVSHPEHWHALNIQQHRDHYSGLASLGSGAVAFVEEKLGAGVYFNTHLEIGGLRVKYGVTSVKNLSEDLLNWKTLYLAGRMQKPTLVVRDDPFIRVCGQVNLANAVRVALLMLPKNFTETELFTTIAGISYTGDARMMVGGENPNKVQNIVAGQLPILRQSYASIIEGLPNLEYIANDVLQQDMTPEARAAMFRKLPRSMYESLVMQYRRSGGQVPVGQIGQSESQAEVEMTEAIVKDERIPQFTHKALESIISRPALTQSLKGILTAGVIKSYHYVMEKRRKAAA</sequence>
<protein>
    <submittedName>
        <fullName evidence="1">Mitochondrial translocator assembly and maintenance protein 41</fullName>
    </submittedName>
</protein>
<evidence type="ECO:0000313" key="1">
    <source>
        <dbReference type="EMBL" id="KAJ1673911.1"/>
    </source>
</evidence>
<dbReference type="EMBL" id="JAMZIH010006448">
    <property type="protein sequence ID" value="KAJ1673911.1"/>
    <property type="molecule type" value="Genomic_DNA"/>
</dbReference>
<dbReference type="Proteomes" id="UP001145114">
    <property type="component" value="Unassembled WGS sequence"/>
</dbReference>
<comment type="caution">
    <text evidence="1">The sequence shown here is derived from an EMBL/GenBank/DDBJ whole genome shotgun (WGS) entry which is preliminary data.</text>
</comment>
<reference evidence="1" key="1">
    <citation type="submission" date="2022-06" db="EMBL/GenBank/DDBJ databases">
        <title>Phylogenomic reconstructions and comparative analyses of Kickxellomycotina fungi.</title>
        <authorList>
            <person name="Reynolds N.K."/>
            <person name="Stajich J.E."/>
            <person name="Barry K."/>
            <person name="Grigoriev I.V."/>
            <person name="Crous P."/>
            <person name="Smith M.E."/>
        </authorList>
    </citation>
    <scope>NUCLEOTIDE SEQUENCE</scope>
    <source>
        <strain evidence="1">RSA 2271</strain>
    </source>
</reference>